<organism evidence="2">
    <name type="scientific">Metamycoplasma salivarium</name>
    <name type="common">Mycoplasma salivarium</name>
    <dbReference type="NCBI Taxonomy" id="2124"/>
    <lineage>
        <taxon>Bacteria</taxon>
        <taxon>Bacillati</taxon>
        <taxon>Mycoplasmatota</taxon>
        <taxon>Mycoplasmoidales</taxon>
        <taxon>Metamycoplasmataceae</taxon>
        <taxon>Metamycoplasma</taxon>
    </lineage>
</organism>
<dbReference type="EMBL" id="LR214939">
    <property type="protein sequence ID" value="VEU56211.1"/>
    <property type="molecule type" value="Genomic_DNA"/>
</dbReference>
<protein>
    <submittedName>
        <fullName evidence="2">Oligo-1,6-glucosidase</fullName>
        <ecNumber evidence="2">3.2.1.10</ecNumber>
    </submittedName>
</protein>
<dbReference type="GO" id="GO:0004556">
    <property type="term" value="F:alpha-amylase activity"/>
    <property type="evidence" value="ECO:0007669"/>
    <property type="project" value="TreeGrafter"/>
</dbReference>
<dbReference type="SUPFAM" id="SSF51445">
    <property type="entry name" value="(Trans)glycosidases"/>
    <property type="match status" value="1"/>
</dbReference>
<feature type="domain" description="Glycosyl hydrolase family 13 catalytic" evidence="1">
    <location>
        <begin position="16"/>
        <end position="88"/>
    </location>
</feature>
<feature type="domain" description="Glycosyl hydrolase family 13 catalytic" evidence="1">
    <location>
        <begin position="252"/>
        <end position="422"/>
    </location>
</feature>
<proteinExistence type="predicted"/>
<evidence type="ECO:0000259" key="1">
    <source>
        <dbReference type="Pfam" id="PF00128"/>
    </source>
</evidence>
<evidence type="ECO:0000313" key="2">
    <source>
        <dbReference type="EMBL" id="VEU56211.1"/>
    </source>
</evidence>
<dbReference type="RefSeq" id="WP_024544079.1">
    <property type="nucleotide sequence ID" value="NZ_BPLV01000001.1"/>
</dbReference>
<keyword evidence="2" id="KW-0614">Plasmid</keyword>
<dbReference type="PANTHER" id="PTHR10357:SF179">
    <property type="entry name" value="NEUTRAL AND BASIC AMINO ACID TRANSPORT PROTEIN RBAT"/>
    <property type="match status" value="1"/>
</dbReference>
<dbReference type="InterPro" id="IPR006047">
    <property type="entry name" value="GH13_cat_dom"/>
</dbReference>
<sequence length="504" mass="59531">MDHLKKIISYELKLETFKDSNSDGIGDFNGLLQKINYLKSLNVNVVFIDDVLKQYQNVTNVNEVNNKYGSLQDFINIVQTMQKSNIMLSPIIDLKDIKQLFLNWKNMMELYSDSFSTTKEIEWNSLQSKYLINNIDPNNNIVDLANFILYLDKVVNFYNECGIRCFTFKNFEILLKYDEFTKHSNLEKLEDLYKTLKRINTNAIMILQPKSFNKQLFKNILSYDTKYTDYLYLNLFSLININIELPYTKKTPLNLSKFLNEYKFAMHDKRIIMCLESDASGKINSMWGDEKAYMNEAANSFLLTLFSGKNSIGLYSGFELGQNRAKWIELNNNFAKNEEKRYYESKKITKEAYFEAKKYQSKENMEVIMSWNNTDFCGFSDYNMWKFSPALNYYTNNVKTEQNDPNSCLNFYIFLTNFIKDKTYLDSLDKSSISVKKINDILFIKRKYNKQTLKFIYNLTNKPKRLFPQYGNYKLITSSYVSKIYASLPKYLEPFESIIIINDN</sequence>
<dbReference type="AlphaFoldDB" id="A0A448ZY78"/>
<reference evidence="2" key="1">
    <citation type="submission" date="2019-01" db="EMBL/GenBank/DDBJ databases">
        <authorList>
            <consortium name="Pathogen Informatics"/>
        </authorList>
    </citation>
    <scope>NUCLEOTIDE SEQUENCE [LARGE SCALE GENOMIC DNA]</scope>
    <source>
        <strain evidence="2">NCTC10113</strain>
    </source>
</reference>
<dbReference type="Pfam" id="PF00128">
    <property type="entry name" value="Alpha-amylase"/>
    <property type="match status" value="2"/>
</dbReference>
<dbReference type="PANTHER" id="PTHR10357">
    <property type="entry name" value="ALPHA-AMYLASE FAMILY MEMBER"/>
    <property type="match status" value="1"/>
</dbReference>
<dbReference type="Gene3D" id="3.20.20.80">
    <property type="entry name" value="Glycosidases"/>
    <property type="match status" value="2"/>
</dbReference>
<accession>A0A448ZY78</accession>
<dbReference type="InterPro" id="IPR017853">
    <property type="entry name" value="GH"/>
</dbReference>
<geneLocation type="plasmid" evidence="2">
    <name>2</name>
</geneLocation>
<keyword evidence="2" id="KW-0326">Glycosidase</keyword>
<keyword evidence="2" id="KW-0378">Hydrolase</keyword>
<name>A0A448ZY78_METSV</name>
<dbReference type="EC" id="3.2.1.10" evidence="2"/>
<gene>
    <name evidence="2" type="primary">malL_2</name>
    <name evidence="2" type="ORF">NCTC10113_01107</name>
</gene>
<dbReference type="GO" id="GO:0009313">
    <property type="term" value="P:oligosaccharide catabolic process"/>
    <property type="evidence" value="ECO:0007669"/>
    <property type="project" value="TreeGrafter"/>
</dbReference>
<dbReference type="GO" id="GO:0004574">
    <property type="term" value="F:oligo-1,6-glucosidase activity"/>
    <property type="evidence" value="ECO:0007669"/>
    <property type="project" value="UniProtKB-EC"/>
</dbReference>